<comment type="similarity">
    <text evidence="3 9">Belongs to the pyridoxamine 5'-phosphate oxidase family.</text>
</comment>
<feature type="binding site" evidence="9 11">
    <location>
        <position position="190"/>
    </location>
    <ligand>
        <name>FMN</name>
        <dbReference type="ChEBI" id="CHEBI:58210"/>
    </ligand>
</feature>
<comment type="function">
    <text evidence="9">Catalyzes the oxidation of either pyridoxine 5'-phosphate (PNP) or pyridoxamine 5'-phosphate (PMP) into pyridoxal 5'-phosphate (PLP).</text>
</comment>
<dbReference type="NCBIfam" id="TIGR00558">
    <property type="entry name" value="pdxH"/>
    <property type="match status" value="1"/>
</dbReference>
<gene>
    <name evidence="9" type="primary">pdxH</name>
    <name evidence="14" type="ORF">B0I27_104261</name>
</gene>
<dbReference type="PROSITE" id="PS01064">
    <property type="entry name" value="PYRIDOX_OXIDASE"/>
    <property type="match status" value="1"/>
</dbReference>
<dbReference type="InterPro" id="IPR019740">
    <property type="entry name" value="Pyridox_Oxase_CS"/>
</dbReference>
<accession>A0A2T0U5S5</accession>
<evidence type="ECO:0000256" key="4">
    <source>
        <dbReference type="ARBA" id="ARBA00011738"/>
    </source>
</evidence>
<evidence type="ECO:0000259" key="13">
    <source>
        <dbReference type="Pfam" id="PF10590"/>
    </source>
</evidence>
<dbReference type="InterPro" id="IPR019576">
    <property type="entry name" value="Pyridoxamine_oxidase_dimer_C"/>
</dbReference>
<feature type="binding site" evidence="9 11">
    <location>
        <position position="200"/>
    </location>
    <ligand>
        <name>FMN</name>
        <dbReference type="ChEBI" id="CHEBI:58210"/>
    </ligand>
</feature>
<protein>
    <recommendedName>
        <fullName evidence="9">Pyridoxine/pyridoxamine 5'-phosphate oxidase</fullName>
        <ecNumber evidence="9">1.4.3.5</ecNumber>
    </recommendedName>
    <alternativeName>
        <fullName evidence="9">PNP/PMP oxidase</fullName>
        <shortName evidence="9">PNPOx</shortName>
    </alternativeName>
    <alternativeName>
        <fullName evidence="9">Pyridoxal 5'-phosphate synthase</fullName>
    </alternativeName>
</protein>
<dbReference type="EMBL" id="PVTH01000004">
    <property type="protein sequence ID" value="PRY53251.1"/>
    <property type="molecule type" value="Genomic_DNA"/>
</dbReference>
<feature type="binding site" evidence="9 10">
    <location>
        <position position="127"/>
    </location>
    <ligand>
        <name>substrate</name>
    </ligand>
</feature>
<name>A0A2T0U5S5_9SPHI</name>
<dbReference type="Pfam" id="PF10590">
    <property type="entry name" value="PNP_phzG_C"/>
    <property type="match status" value="1"/>
</dbReference>
<keyword evidence="15" id="KW-1185">Reference proteome</keyword>
<feature type="binding site" evidence="10">
    <location>
        <begin position="12"/>
        <end position="15"/>
    </location>
    <ligand>
        <name>substrate</name>
    </ligand>
</feature>
<dbReference type="Pfam" id="PF01243">
    <property type="entry name" value="PNPOx_N"/>
    <property type="match status" value="1"/>
</dbReference>
<feature type="binding site" evidence="9 10">
    <location>
        <begin position="196"/>
        <end position="198"/>
    </location>
    <ligand>
        <name>substrate</name>
    </ligand>
</feature>
<keyword evidence="8 9" id="KW-0664">Pyridoxine biosynthesis</keyword>
<feature type="binding site" evidence="9 11">
    <location>
        <position position="109"/>
    </location>
    <ligand>
        <name>FMN</name>
        <dbReference type="ChEBI" id="CHEBI:58210"/>
    </ligand>
</feature>
<dbReference type="GO" id="GO:0008615">
    <property type="term" value="P:pyridoxine biosynthetic process"/>
    <property type="evidence" value="ECO:0007669"/>
    <property type="project" value="UniProtKB-UniRule"/>
</dbReference>
<dbReference type="Gene3D" id="2.30.110.10">
    <property type="entry name" value="Electron Transport, Fmn-binding Protein, Chain A"/>
    <property type="match status" value="1"/>
</dbReference>
<evidence type="ECO:0000313" key="14">
    <source>
        <dbReference type="EMBL" id="PRY53251.1"/>
    </source>
</evidence>
<evidence type="ECO:0000259" key="12">
    <source>
        <dbReference type="Pfam" id="PF01243"/>
    </source>
</evidence>
<dbReference type="Proteomes" id="UP000238034">
    <property type="component" value="Unassembled WGS sequence"/>
</dbReference>
<proteinExistence type="inferred from homology"/>
<feature type="domain" description="Pyridoxine 5'-phosphate oxidase dimerisation C-terminal" evidence="13">
    <location>
        <begin position="177"/>
        <end position="217"/>
    </location>
</feature>
<sequence>MTLDKETIQNLRQDYKSATLSEKDVEADPVSQFSKWFTEAMASQIYEPNVMTLATATADGKPSARVMLLKGFDERGFVFYTNYLSRKGQEITKNAQAALVFFWQELERQVRIEGTLEKLNEKDSEAYFHSRPKKSQIGAIASPQSREIDSKEFLLNNLALLEEKYKDGAEIPKPPHWGGYIVKPTFIEFWQGGSGRLHDRMAYKLVDNNWKIVRLAP</sequence>
<keyword evidence="6 9" id="KW-0288">FMN</keyword>
<keyword evidence="7 9" id="KW-0560">Oxidoreductase</keyword>
<feature type="binding site" evidence="9 10">
    <location>
        <position position="131"/>
    </location>
    <ligand>
        <name>substrate</name>
    </ligand>
</feature>
<reference evidence="14 15" key="1">
    <citation type="submission" date="2018-03" db="EMBL/GenBank/DDBJ databases">
        <title>Genomic Encyclopedia of Type Strains, Phase III (KMG-III): the genomes of soil and plant-associated and newly described type strains.</title>
        <authorList>
            <person name="Whitman W."/>
        </authorList>
    </citation>
    <scope>NUCLEOTIDE SEQUENCE [LARGE SCALE GENOMIC DNA]</scope>
    <source>
        <strain evidence="14 15">CGMCC 1.9313</strain>
    </source>
</reference>
<dbReference type="PANTHER" id="PTHR10851">
    <property type="entry name" value="PYRIDOXINE-5-PHOSPHATE OXIDASE"/>
    <property type="match status" value="1"/>
</dbReference>
<evidence type="ECO:0000256" key="9">
    <source>
        <dbReference type="HAMAP-Rule" id="MF_01629"/>
    </source>
</evidence>
<comment type="catalytic activity">
    <reaction evidence="9">
        <text>pyridoxine 5'-phosphate + O2 = pyridoxal 5'-phosphate + H2O2</text>
        <dbReference type="Rhea" id="RHEA:15149"/>
        <dbReference type="ChEBI" id="CHEBI:15379"/>
        <dbReference type="ChEBI" id="CHEBI:16240"/>
        <dbReference type="ChEBI" id="CHEBI:58589"/>
        <dbReference type="ChEBI" id="CHEBI:597326"/>
        <dbReference type="EC" id="1.4.3.5"/>
    </reaction>
</comment>
<dbReference type="GO" id="GO:0010181">
    <property type="term" value="F:FMN binding"/>
    <property type="evidence" value="ECO:0007669"/>
    <property type="project" value="UniProtKB-UniRule"/>
</dbReference>
<feature type="binding site" evidence="9 11">
    <location>
        <begin position="65"/>
        <end position="70"/>
    </location>
    <ligand>
        <name>FMN</name>
        <dbReference type="ChEBI" id="CHEBI:58210"/>
    </ligand>
</feature>
<evidence type="ECO:0000256" key="3">
    <source>
        <dbReference type="ARBA" id="ARBA00007301"/>
    </source>
</evidence>
<dbReference type="SUPFAM" id="SSF50475">
    <property type="entry name" value="FMN-binding split barrel"/>
    <property type="match status" value="1"/>
</dbReference>
<evidence type="ECO:0000313" key="15">
    <source>
        <dbReference type="Proteomes" id="UP000238034"/>
    </source>
</evidence>
<evidence type="ECO:0000256" key="1">
    <source>
        <dbReference type="ARBA" id="ARBA00004738"/>
    </source>
</evidence>
<dbReference type="UniPathway" id="UPA01068">
    <property type="reaction ID" value="UER00304"/>
</dbReference>
<comment type="catalytic activity">
    <reaction evidence="9">
        <text>pyridoxamine 5'-phosphate + O2 + H2O = pyridoxal 5'-phosphate + H2O2 + NH4(+)</text>
        <dbReference type="Rhea" id="RHEA:15817"/>
        <dbReference type="ChEBI" id="CHEBI:15377"/>
        <dbReference type="ChEBI" id="CHEBI:15379"/>
        <dbReference type="ChEBI" id="CHEBI:16240"/>
        <dbReference type="ChEBI" id="CHEBI:28938"/>
        <dbReference type="ChEBI" id="CHEBI:58451"/>
        <dbReference type="ChEBI" id="CHEBI:597326"/>
        <dbReference type="EC" id="1.4.3.5"/>
    </reaction>
</comment>
<feature type="binding site" evidence="9 11">
    <location>
        <begin position="80"/>
        <end position="81"/>
    </location>
    <ligand>
        <name>FMN</name>
        <dbReference type="ChEBI" id="CHEBI:58210"/>
    </ligand>
</feature>
<evidence type="ECO:0000256" key="6">
    <source>
        <dbReference type="ARBA" id="ARBA00022643"/>
    </source>
</evidence>
<evidence type="ECO:0000256" key="10">
    <source>
        <dbReference type="PIRSR" id="PIRSR000190-1"/>
    </source>
</evidence>
<dbReference type="EC" id="1.4.3.5" evidence="9"/>
<feature type="binding site" evidence="9 11">
    <location>
        <position position="86"/>
    </location>
    <ligand>
        <name>FMN</name>
        <dbReference type="ChEBI" id="CHEBI:58210"/>
    </ligand>
</feature>
<comment type="pathway">
    <text evidence="2 9">Cofactor metabolism; pyridoxal 5'-phosphate salvage; pyridoxal 5'-phosphate from pyridoxine 5'-phosphate: step 1/1.</text>
</comment>
<dbReference type="AlphaFoldDB" id="A0A2T0U5S5"/>
<evidence type="ECO:0000256" key="8">
    <source>
        <dbReference type="ARBA" id="ARBA00023096"/>
    </source>
</evidence>
<feature type="binding site" evidence="9 10">
    <location>
        <position position="135"/>
    </location>
    <ligand>
        <name>substrate</name>
    </ligand>
</feature>
<dbReference type="PANTHER" id="PTHR10851:SF0">
    <property type="entry name" value="PYRIDOXINE-5'-PHOSPHATE OXIDASE"/>
    <property type="match status" value="1"/>
</dbReference>
<feature type="binding site" evidence="9 10">
    <location>
        <position position="70"/>
    </location>
    <ligand>
        <name>substrate</name>
    </ligand>
</feature>
<dbReference type="InterPro" id="IPR000659">
    <property type="entry name" value="Pyridox_Oxase"/>
</dbReference>
<feature type="binding site" evidence="9 11">
    <location>
        <begin position="144"/>
        <end position="145"/>
    </location>
    <ligand>
        <name>FMN</name>
        <dbReference type="ChEBI" id="CHEBI:58210"/>
    </ligand>
</feature>
<evidence type="ECO:0000256" key="7">
    <source>
        <dbReference type="ARBA" id="ARBA00023002"/>
    </source>
</evidence>
<dbReference type="InterPro" id="IPR012349">
    <property type="entry name" value="Split_barrel_FMN-bd"/>
</dbReference>
<dbReference type="OrthoDB" id="9780392at2"/>
<evidence type="ECO:0000256" key="5">
    <source>
        <dbReference type="ARBA" id="ARBA00022630"/>
    </source>
</evidence>
<comment type="cofactor">
    <cofactor evidence="9 11">
        <name>FMN</name>
        <dbReference type="ChEBI" id="CHEBI:58210"/>
    </cofactor>
    <text evidence="9 11">Binds 1 FMN per subunit.</text>
</comment>
<dbReference type="FunFam" id="2.30.110.10:FF:000005">
    <property type="entry name" value="NAD(P)H-hydrate epimerase"/>
    <property type="match status" value="1"/>
</dbReference>
<feature type="domain" description="Pyridoxamine 5'-phosphate oxidase N-terminal" evidence="12">
    <location>
        <begin position="37"/>
        <end position="154"/>
    </location>
</feature>
<comment type="subunit">
    <text evidence="4 9">Homodimer.</text>
</comment>
<feature type="binding site" evidence="9 11">
    <location>
        <position position="87"/>
    </location>
    <ligand>
        <name>FMN</name>
        <dbReference type="ChEBI" id="CHEBI:58210"/>
    </ligand>
</feature>
<comment type="pathway">
    <text evidence="1 9">Cofactor metabolism; pyridoxal 5'-phosphate salvage; pyridoxal 5'-phosphate from pyridoxamine 5'-phosphate: step 1/1.</text>
</comment>
<dbReference type="NCBIfam" id="NF004231">
    <property type="entry name" value="PRK05679.1"/>
    <property type="match status" value="1"/>
</dbReference>
<dbReference type="RefSeq" id="WP_106292825.1">
    <property type="nucleotide sequence ID" value="NZ_PVTH01000004.1"/>
</dbReference>
<dbReference type="GO" id="GO:0004733">
    <property type="term" value="F:pyridoxamine phosphate oxidase activity"/>
    <property type="evidence" value="ECO:0007669"/>
    <property type="project" value="UniProtKB-UniRule"/>
</dbReference>
<keyword evidence="5 9" id="KW-0285">Flavoprotein</keyword>
<dbReference type="PIRSF" id="PIRSF000190">
    <property type="entry name" value="Pyd_amn-ph_oxd"/>
    <property type="match status" value="1"/>
</dbReference>
<organism evidence="14 15">
    <name type="scientific">Arcticibacter pallidicorallinus</name>
    <dbReference type="NCBI Taxonomy" id="1259464"/>
    <lineage>
        <taxon>Bacteria</taxon>
        <taxon>Pseudomonadati</taxon>
        <taxon>Bacteroidota</taxon>
        <taxon>Sphingobacteriia</taxon>
        <taxon>Sphingobacteriales</taxon>
        <taxon>Sphingobacteriaceae</taxon>
        <taxon>Arcticibacter</taxon>
    </lineage>
</organism>
<evidence type="ECO:0000256" key="2">
    <source>
        <dbReference type="ARBA" id="ARBA00005037"/>
    </source>
</evidence>
<dbReference type="HAMAP" id="MF_01629">
    <property type="entry name" value="PdxH"/>
    <property type="match status" value="1"/>
</dbReference>
<dbReference type="InterPro" id="IPR011576">
    <property type="entry name" value="Pyridox_Oxase_N"/>
</dbReference>
<comment type="caution">
    <text evidence="14">The sequence shown here is derived from an EMBL/GenBank/DDBJ whole genome shotgun (WGS) entry which is preliminary data.</text>
</comment>
<evidence type="ECO:0000256" key="11">
    <source>
        <dbReference type="PIRSR" id="PIRSR000190-2"/>
    </source>
</evidence>